<gene>
    <name evidence="7" type="ORF">Ahy_B07g086690</name>
</gene>
<dbReference type="Proteomes" id="UP000289738">
    <property type="component" value="Chromosome B07"/>
</dbReference>
<evidence type="ECO:0000259" key="6">
    <source>
        <dbReference type="PROSITE" id="PS50966"/>
    </source>
</evidence>
<dbReference type="Pfam" id="PF04434">
    <property type="entry name" value="SWIM"/>
    <property type="match status" value="1"/>
</dbReference>
<feature type="compositionally biased region" description="Basic and acidic residues" evidence="5">
    <location>
        <begin position="39"/>
        <end position="48"/>
    </location>
</feature>
<keyword evidence="1" id="KW-0479">Metal-binding</keyword>
<dbReference type="PANTHER" id="PTHR47718">
    <property type="entry name" value="OS01G0519700 PROTEIN"/>
    <property type="match status" value="1"/>
</dbReference>
<dbReference type="InterPro" id="IPR006564">
    <property type="entry name" value="Znf_PMZ"/>
</dbReference>
<dbReference type="STRING" id="3818.A0A444YAB8"/>
<evidence type="ECO:0000313" key="7">
    <source>
        <dbReference type="EMBL" id="RYQ98869.1"/>
    </source>
</evidence>
<feature type="region of interest" description="Disordered" evidence="5">
    <location>
        <begin position="1"/>
        <end position="61"/>
    </location>
</feature>
<keyword evidence="3" id="KW-0862">Zinc</keyword>
<evidence type="ECO:0000313" key="8">
    <source>
        <dbReference type="Proteomes" id="UP000289738"/>
    </source>
</evidence>
<feature type="compositionally biased region" description="Acidic residues" evidence="5">
    <location>
        <begin position="29"/>
        <end position="38"/>
    </location>
</feature>
<dbReference type="Pfam" id="PF03101">
    <property type="entry name" value="FAR1"/>
    <property type="match status" value="1"/>
</dbReference>
<reference evidence="7 8" key="1">
    <citation type="submission" date="2019-01" db="EMBL/GenBank/DDBJ databases">
        <title>Sequencing of cultivated peanut Arachis hypogaea provides insights into genome evolution and oil improvement.</title>
        <authorList>
            <person name="Chen X."/>
        </authorList>
    </citation>
    <scope>NUCLEOTIDE SEQUENCE [LARGE SCALE GENOMIC DNA]</scope>
    <source>
        <strain evidence="8">cv. Fuhuasheng</strain>
        <tissue evidence="7">Leaves</tissue>
    </source>
</reference>
<dbReference type="SMART" id="SM00575">
    <property type="entry name" value="ZnF_PMZ"/>
    <property type="match status" value="1"/>
</dbReference>
<name>A0A444YAB8_ARAHY</name>
<comment type="caution">
    <text evidence="7">The sequence shown here is derived from an EMBL/GenBank/DDBJ whole genome shotgun (WGS) entry which is preliminary data.</text>
</comment>
<dbReference type="PROSITE" id="PS50966">
    <property type="entry name" value="ZF_SWIM"/>
    <property type="match status" value="1"/>
</dbReference>
<dbReference type="InterPro" id="IPR007527">
    <property type="entry name" value="Znf_SWIM"/>
</dbReference>
<evidence type="ECO:0000256" key="2">
    <source>
        <dbReference type="ARBA" id="ARBA00022771"/>
    </source>
</evidence>
<evidence type="ECO:0000256" key="1">
    <source>
        <dbReference type="ARBA" id="ARBA00022723"/>
    </source>
</evidence>
<feature type="region of interest" description="Disordered" evidence="5">
    <location>
        <begin position="587"/>
        <end position="607"/>
    </location>
</feature>
<sequence>MDFNGMFGAEVEQSDENSSDGYCGRYYASDDEGGEEGDPTGHREDEHGNFSGGASHAGDGGKIRPVVAEDFLGREFVGEEDAYLAYKEFARTRGFGVRKGDVGHPKHYDHPERVREERLESRTDCKAKLKIYYDVQRSVWKVRTIFDEHNHELAPTMFSHLLPSHRKMSNGDKAQFDSMKKFGIPTSKIMTYMAGQSGGYGMLRFTKRDLYNYIHGQRMARINDGDAAATIKKTSCVVVTDGDKAMRAAIAEVFPAARHRLCGWHLEKNCVQRVKDTEFRKVFKKAMYANFEVEDFEEYWKKAVKSLGLQNNSWVQNTYELKESWATAYLRGMFCAGYRTTSRCEGINTYIKGFLKSTNSILELVHSLDRVVKDYRNSEVTAQFYSTYYSPVLTTGLDSIELFASKLYTRAVFREVKKQIKGVATLLFHGRDNISTTVVYKFSRMGAPGRIHKVLFDPDDKKIQCDCSMWNSEGIPCSHIFCVMKHEGLDQIPDSLIMRRWCKNAKDSSRMPVTTRPGHEGRMLRYATLCSATSLVARLGSEEGEDFEFARESIASVIEKLRHRFYERAGGQPGMSAWSPMKDPVVARTKGAPKRTKDFDLSSQPDF</sequence>
<evidence type="ECO:0000256" key="3">
    <source>
        <dbReference type="ARBA" id="ARBA00022833"/>
    </source>
</evidence>
<organism evidence="7 8">
    <name type="scientific">Arachis hypogaea</name>
    <name type="common">Peanut</name>
    <dbReference type="NCBI Taxonomy" id="3818"/>
    <lineage>
        <taxon>Eukaryota</taxon>
        <taxon>Viridiplantae</taxon>
        <taxon>Streptophyta</taxon>
        <taxon>Embryophyta</taxon>
        <taxon>Tracheophyta</taxon>
        <taxon>Spermatophyta</taxon>
        <taxon>Magnoliopsida</taxon>
        <taxon>eudicotyledons</taxon>
        <taxon>Gunneridae</taxon>
        <taxon>Pentapetalae</taxon>
        <taxon>rosids</taxon>
        <taxon>fabids</taxon>
        <taxon>Fabales</taxon>
        <taxon>Fabaceae</taxon>
        <taxon>Papilionoideae</taxon>
        <taxon>50 kb inversion clade</taxon>
        <taxon>dalbergioids sensu lato</taxon>
        <taxon>Dalbergieae</taxon>
        <taxon>Pterocarpus clade</taxon>
        <taxon>Arachis</taxon>
    </lineage>
</organism>
<feature type="domain" description="SWIM-type" evidence="6">
    <location>
        <begin position="452"/>
        <end position="488"/>
    </location>
</feature>
<protein>
    <recommendedName>
        <fullName evidence="6">SWIM-type domain-containing protein</fullName>
    </recommendedName>
</protein>
<dbReference type="Pfam" id="PF10551">
    <property type="entry name" value="MULE"/>
    <property type="match status" value="1"/>
</dbReference>
<dbReference type="GO" id="GO:0008270">
    <property type="term" value="F:zinc ion binding"/>
    <property type="evidence" value="ECO:0007669"/>
    <property type="project" value="UniProtKB-KW"/>
</dbReference>
<evidence type="ECO:0000256" key="5">
    <source>
        <dbReference type="SAM" id="MobiDB-lite"/>
    </source>
</evidence>
<keyword evidence="2 4" id="KW-0863">Zinc-finger</keyword>
<proteinExistence type="predicted"/>
<keyword evidence="8" id="KW-1185">Reference proteome</keyword>
<evidence type="ECO:0000256" key="4">
    <source>
        <dbReference type="PROSITE-ProRule" id="PRU00325"/>
    </source>
</evidence>
<dbReference type="InterPro" id="IPR004330">
    <property type="entry name" value="FAR1_DNA_bnd_dom"/>
</dbReference>
<accession>A0A444YAB8</accession>
<dbReference type="PANTHER" id="PTHR47718:SF6">
    <property type="entry name" value="PROTEIN FAR1-RELATED SEQUENCE"/>
    <property type="match status" value="1"/>
</dbReference>
<dbReference type="EMBL" id="SDMP01000017">
    <property type="protein sequence ID" value="RYQ98869.1"/>
    <property type="molecule type" value="Genomic_DNA"/>
</dbReference>
<dbReference type="InterPro" id="IPR018289">
    <property type="entry name" value="MULE_transposase_dom"/>
</dbReference>
<dbReference type="AlphaFoldDB" id="A0A444YAB8"/>